<dbReference type="EMBL" id="LEKV01004392">
    <property type="protein sequence ID" value="KVH95335.1"/>
    <property type="molecule type" value="Genomic_DNA"/>
</dbReference>
<proteinExistence type="predicted"/>
<sequence>MKKWGGEGGEKGRGEEGKEPPPENQENLGEKLRRIAGKRGGQTTPVLTFQAQFSSGGGAQYSSVSEVEEKNPVLSWTASVPPGASARTIAATVWELHQYDLPITKMYNGGGGGGGGGSRRNHRYQQLHHLHHHHHLRHHLLEDNPDPSPASPELGSASSLRRHVAASMMQHNRTIQRNHNDRNAVRAVSPASYGSSSMEVAPYNPAVTPTSSIEFKGGNGETSYSLKTSTELLKVLNRIWSLEEQHAANVTLVRALKRELDLSRSKIKELSRDRQSDRHEMEHLVKQIAEDKQGQAATAIQSVKDELEDERKLRKRSETLHRKLARELYESKTSLTTALRELENERRSRVLLEDLCDEFAWGIKTYEQEMHSLKVITPDKGNGSNHRAVVRDRLILHISESWLDERMQTKQETTPLKNSVAEKLSSEIEAFLEAKRKGLQKLGSGSGAGATARRRHSLESIPMNLAASAPPDDGDDDDDVSSGGGGDSPCFELDKPVARGKDEIGNSTTKLDQGKKKLVSQGTGKGRDSSSLQVKFEEQMAQAILGQTKTGEENHVEITEEEVGLNSKYLDSLLKNHYRETGNDFDDSVSKPMWKSHPSPVRGWTTRLPIEDLELSESSAKVPVESKDQTSLKSKLLEARTRGHRSGSRVKTNKVSF</sequence>
<dbReference type="OrthoDB" id="670909at2759"/>
<feature type="coiled-coil region" evidence="1">
    <location>
        <begin position="253"/>
        <end position="345"/>
    </location>
</feature>
<feature type="region of interest" description="Disordered" evidence="2">
    <location>
        <begin position="173"/>
        <end position="197"/>
    </location>
</feature>
<dbReference type="OMA" id="EYQFDKS"/>
<dbReference type="InterPro" id="IPR043424">
    <property type="entry name" value="BLT-like"/>
</dbReference>
<evidence type="ECO:0000256" key="1">
    <source>
        <dbReference type="SAM" id="Coils"/>
    </source>
</evidence>
<feature type="compositionally biased region" description="Basic and acidic residues" evidence="2">
    <location>
        <begin position="624"/>
        <end position="641"/>
    </location>
</feature>
<keyword evidence="1" id="KW-0175">Coiled coil</keyword>
<keyword evidence="4" id="KW-1185">Reference proteome</keyword>
<dbReference type="PANTHER" id="PTHR31071">
    <property type="entry name" value="GB|AAF24581.1"/>
    <property type="match status" value="1"/>
</dbReference>
<dbReference type="PANTHER" id="PTHR31071:SF9">
    <property type="entry name" value="INTRACELLULAR PROTEIN TRANSPORT PROTEIN USO1-RELATED"/>
    <property type="match status" value="1"/>
</dbReference>
<organism evidence="3 4">
    <name type="scientific">Cynara cardunculus var. scolymus</name>
    <name type="common">Globe artichoke</name>
    <name type="synonym">Cynara scolymus</name>
    <dbReference type="NCBI Taxonomy" id="59895"/>
    <lineage>
        <taxon>Eukaryota</taxon>
        <taxon>Viridiplantae</taxon>
        <taxon>Streptophyta</taxon>
        <taxon>Embryophyta</taxon>
        <taxon>Tracheophyta</taxon>
        <taxon>Spermatophyta</taxon>
        <taxon>Magnoliopsida</taxon>
        <taxon>eudicotyledons</taxon>
        <taxon>Gunneridae</taxon>
        <taxon>Pentapetalae</taxon>
        <taxon>asterids</taxon>
        <taxon>campanulids</taxon>
        <taxon>Asterales</taxon>
        <taxon>Asteraceae</taxon>
        <taxon>Carduoideae</taxon>
        <taxon>Cardueae</taxon>
        <taxon>Carduinae</taxon>
        <taxon>Cynara</taxon>
    </lineage>
</organism>
<dbReference type="Gramene" id="KVH95335">
    <property type="protein sequence ID" value="KVH95335"/>
    <property type="gene ID" value="Ccrd_002574"/>
</dbReference>
<feature type="compositionally biased region" description="Basic and acidic residues" evidence="2">
    <location>
        <begin position="1"/>
        <end position="21"/>
    </location>
</feature>
<dbReference type="STRING" id="59895.A0A124SCZ7"/>
<protein>
    <submittedName>
        <fullName evidence="3">Uncharacterized protein</fullName>
    </submittedName>
</protein>
<gene>
    <name evidence="3" type="ORF">Ccrd_002574</name>
</gene>
<accession>A0A124SCZ7</accession>
<feature type="compositionally biased region" description="Basic and acidic residues" evidence="2">
    <location>
        <begin position="492"/>
        <end position="504"/>
    </location>
</feature>
<feature type="compositionally biased region" description="Basic residues" evidence="2">
    <location>
        <begin position="642"/>
        <end position="657"/>
    </location>
</feature>
<comment type="caution">
    <text evidence="3">The sequence shown here is derived from an EMBL/GenBank/DDBJ whole genome shotgun (WGS) entry which is preliminary data.</text>
</comment>
<feature type="region of interest" description="Disordered" evidence="2">
    <location>
        <begin position="464"/>
        <end position="531"/>
    </location>
</feature>
<evidence type="ECO:0000313" key="4">
    <source>
        <dbReference type="Proteomes" id="UP000243975"/>
    </source>
</evidence>
<dbReference type="Proteomes" id="UP000243975">
    <property type="component" value="Unassembled WGS sequence"/>
</dbReference>
<evidence type="ECO:0000313" key="3">
    <source>
        <dbReference type="EMBL" id="KVH95335.1"/>
    </source>
</evidence>
<evidence type="ECO:0000256" key="2">
    <source>
        <dbReference type="SAM" id="MobiDB-lite"/>
    </source>
</evidence>
<feature type="region of interest" description="Disordered" evidence="2">
    <location>
        <begin position="616"/>
        <end position="657"/>
    </location>
</feature>
<name>A0A124SCZ7_CYNCS</name>
<reference evidence="3 4" key="1">
    <citation type="journal article" date="2016" name="Sci. Rep.">
        <title>The genome sequence of the outbreeding globe artichoke constructed de novo incorporating a phase-aware low-pass sequencing strategy of F1 progeny.</title>
        <authorList>
            <person name="Scaglione D."/>
            <person name="Reyes-Chin-Wo S."/>
            <person name="Acquadro A."/>
            <person name="Froenicke L."/>
            <person name="Portis E."/>
            <person name="Beitel C."/>
            <person name="Tirone M."/>
            <person name="Mauro R."/>
            <person name="Lo Monaco A."/>
            <person name="Mauromicale G."/>
            <person name="Faccioli P."/>
            <person name="Cattivelli L."/>
            <person name="Rieseberg L."/>
            <person name="Michelmore R."/>
            <person name="Lanteri S."/>
        </authorList>
    </citation>
    <scope>NUCLEOTIDE SEQUENCE [LARGE SCALE GENOMIC DNA]</scope>
    <source>
        <strain evidence="3">2C</strain>
    </source>
</reference>
<feature type="region of interest" description="Disordered" evidence="2">
    <location>
        <begin position="584"/>
        <end position="603"/>
    </location>
</feature>
<feature type="region of interest" description="Disordered" evidence="2">
    <location>
        <begin position="130"/>
        <end position="158"/>
    </location>
</feature>
<dbReference type="AlphaFoldDB" id="A0A124SCZ7"/>
<feature type="region of interest" description="Disordered" evidence="2">
    <location>
        <begin position="1"/>
        <end position="42"/>
    </location>
</feature>